<evidence type="ECO:0000259" key="2">
    <source>
        <dbReference type="Pfam" id="PF06110"/>
    </source>
</evidence>
<organism evidence="3 4">
    <name type="scientific">Clydaea vesicula</name>
    <dbReference type="NCBI Taxonomy" id="447962"/>
    <lineage>
        <taxon>Eukaryota</taxon>
        <taxon>Fungi</taxon>
        <taxon>Fungi incertae sedis</taxon>
        <taxon>Chytridiomycota</taxon>
        <taxon>Chytridiomycota incertae sedis</taxon>
        <taxon>Chytridiomycetes</taxon>
        <taxon>Lobulomycetales</taxon>
        <taxon>Lobulomycetaceae</taxon>
        <taxon>Clydaea</taxon>
    </lineage>
</organism>
<dbReference type="AlphaFoldDB" id="A0AAD5U494"/>
<comment type="similarity">
    <text evidence="1">Belongs to the thioredoxin family.</text>
</comment>
<dbReference type="InterPro" id="IPR010357">
    <property type="entry name" value="TXNDC17_dom"/>
</dbReference>
<dbReference type="Pfam" id="PF06110">
    <property type="entry name" value="TXD17-like_Trx"/>
    <property type="match status" value="1"/>
</dbReference>
<comment type="caution">
    <text evidence="3">The sequence shown here is derived from an EMBL/GenBank/DDBJ whole genome shotgun (WGS) entry which is preliminary data.</text>
</comment>
<feature type="domain" description="Thioredoxin" evidence="2">
    <location>
        <begin position="4"/>
        <end position="63"/>
    </location>
</feature>
<evidence type="ECO:0000313" key="3">
    <source>
        <dbReference type="EMBL" id="KAJ3223971.1"/>
    </source>
</evidence>
<reference evidence="3" key="1">
    <citation type="submission" date="2020-05" db="EMBL/GenBank/DDBJ databases">
        <title>Phylogenomic resolution of chytrid fungi.</title>
        <authorList>
            <person name="Stajich J.E."/>
            <person name="Amses K."/>
            <person name="Simmons R."/>
            <person name="Seto K."/>
            <person name="Myers J."/>
            <person name="Bonds A."/>
            <person name="Quandt C.A."/>
            <person name="Barry K."/>
            <person name="Liu P."/>
            <person name="Grigoriev I."/>
            <person name="Longcore J.E."/>
            <person name="James T.Y."/>
        </authorList>
    </citation>
    <scope>NUCLEOTIDE SEQUENCE</scope>
    <source>
        <strain evidence="3">JEL0476</strain>
    </source>
</reference>
<dbReference type="GO" id="GO:0047134">
    <property type="term" value="F:protein-disulfide reductase [NAD(P)H] activity"/>
    <property type="evidence" value="ECO:0007669"/>
    <property type="project" value="InterPro"/>
</dbReference>
<dbReference type="Gene3D" id="3.40.30.10">
    <property type="entry name" value="Glutaredoxin"/>
    <property type="match status" value="1"/>
</dbReference>
<keyword evidence="4" id="KW-1185">Reference proteome</keyword>
<dbReference type="PANTHER" id="PTHR12452">
    <property type="entry name" value="42-9-9 PROTEIN-RELATED"/>
    <property type="match status" value="1"/>
</dbReference>
<proteinExistence type="inferred from homology"/>
<name>A0AAD5U494_9FUNG</name>
<sequence>MKNAPVGDRKYWKENEDHPYKLNQLLKLKAIPTLMEFNKNLELVQKLVERECYDISKLEKFFENPSFVVDDDDDENCNIRACANCCIVS</sequence>
<dbReference type="EMBL" id="JADGJW010000110">
    <property type="protein sequence ID" value="KAJ3223971.1"/>
    <property type="molecule type" value="Genomic_DNA"/>
</dbReference>
<dbReference type="GO" id="GO:0005829">
    <property type="term" value="C:cytosol"/>
    <property type="evidence" value="ECO:0007669"/>
    <property type="project" value="TreeGrafter"/>
</dbReference>
<evidence type="ECO:0000313" key="4">
    <source>
        <dbReference type="Proteomes" id="UP001211065"/>
    </source>
</evidence>
<protein>
    <recommendedName>
        <fullName evidence="2">Thioredoxin domain-containing protein</fullName>
    </recommendedName>
</protein>
<gene>
    <name evidence="3" type="ORF">HK099_000455</name>
</gene>
<dbReference type="PANTHER" id="PTHR12452:SF0">
    <property type="entry name" value="THIOREDOXIN DOMAIN-CONTAINING PROTEIN 17"/>
    <property type="match status" value="1"/>
</dbReference>
<dbReference type="InterPro" id="IPR045108">
    <property type="entry name" value="TXNDC17-like"/>
</dbReference>
<accession>A0AAD5U494</accession>
<dbReference type="Proteomes" id="UP001211065">
    <property type="component" value="Unassembled WGS sequence"/>
</dbReference>
<evidence type="ECO:0000256" key="1">
    <source>
        <dbReference type="ARBA" id="ARBA00008987"/>
    </source>
</evidence>